<evidence type="ECO:0000256" key="2">
    <source>
        <dbReference type="ARBA" id="ARBA00022692"/>
    </source>
</evidence>
<comment type="subcellular location">
    <subcellularLocation>
        <location evidence="1">Membrane</location>
        <topology evidence="1">Multi-pass membrane protein</topology>
    </subcellularLocation>
</comment>
<evidence type="ECO:0000256" key="4">
    <source>
        <dbReference type="ARBA" id="ARBA00022989"/>
    </source>
</evidence>
<keyword evidence="14" id="KW-1185">Reference proteome</keyword>
<evidence type="ECO:0000256" key="7">
    <source>
        <dbReference type="PROSITE-ProRule" id="PRU01193"/>
    </source>
</evidence>
<feature type="transmembrane region" description="Helical" evidence="9">
    <location>
        <begin position="109"/>
        <end position="129"/>
    </location>
</feature>
<dbReference type="SUPFAM" id="SSF54631">
    <property type="entry name" value="CBS-domain pair"/>
    <property type="match status" value="1"/>
</dbReference>
<keyword evidence="10" id="KW-0732">Signal</keyword>
<protein>
    <recommendedName>
        <fullName evidence="15">CNNM transmembrane domain-containing protein</fullName>
    </recommendedName>
</protein>
<evidence type="ECO:0000256" key="6">
    <source>
        <dbReference type="PROSITE-ProRule" id="PRU00703"/>
    </source>
</evidence>
<feature type="domain" description="CBS" evidence="11">
    <location>
        <begin position="313"/>
        <end position="370"/>
    </location>
</feature>
<dbReference type="InterPro" id="IPR044751">
    <property type="entry name" value="Ion_transp-like_CBS"/>
</dbReference>
<feature type="transmembrane region" description="Helical" evidence="9">
    <location>
        <begin position="135"/>
        <end position="154"/>
    </location>
</feature>
<keyword evidence="6" id="KW-0129">CBS domain</keyword>
<dbReference type="PROSITE" id="PS51846">
    <property type="entry name" value="CNNM"/>
    <property type="match status" value="1"/>
</dbReference>
<keyword evidence="2 7" id="KW-0812">Transmembrane</keyword>
<feature type="transmembrane region" description="Helical" evidence="9">
    <location>
        <begin position="50"/>
        <end position="75"/>
    </location>
</feature>
<dbReference type="GO" id="GO:0030026">
    <property type="term" value="P:intracellular manganese ion homeostasis"/>
    <property type="evidence" value="ECO:0007669"/>
    <property type="project" value="TreeGrafter"/>
</dbReference>
<feature type="region of interest" description="Disordered" evidence="8">
    <location>
        <begin position="398"/>
        <end position="568"/>
    </location>
</feature>
<feature type="domain" description="CNNM transmembrane" evidence="12">
    <location>
        <begin position="46"/>
        <end position="228"/>
    </location>
</feature>
<accession>A0A507DW74</accession>
<organism evidence="13 14">
    <name type="scientific">Powellomyces hirtus</name>
    <dbReference type="NCBI Taxonomy" id="109895"/>
    <lineage>
        <taxon>Eukaryota</taxon>
        <taxon>Fungi</taxon>
        <taxon>Fungi incertae sedis</taxon>
        <taxon>Chytridiomycota</taxon>
        <taxon>Chytridiomycota incertae sedis</taxon>
        <taxon>Chytridiomycetes</taxon>
        <taxon>Spizellomycetales</taxon>
        <taxon>Powellomycetaceae</taxon>
        <taxon>Powellomyces</taxon>
    </lineage>
</organism>
<evidence type="ECO:0000256" key="9">
    <source>
        <dbReference type="SAM" id="Phobius"/>
    </source>
</evidence>
<dbReference type="GO" id="GO:0005737">
    <property type="term" value="C:cytoplasm"/>
    <property type="evidence" value="ECO:0007669"/>
    <property type="project" value="TreeGrafter"/>
</dbReference>
<feature type="compositionally biased region" description="Acidic residues" evidence="8">
    <location>
        <begin position="546"/>
        <end position="558"/>
    </location>
</feature>
<dbReference type="InterPro" id="IPR046342">
    <property type="entry name" value="CBS_dom_sf"/>
</dbReference>
<dbReference type="AlphaFoldDB" id="A0A507DW74"/>
<proteinExistence type="predicted"/>
<feature type="transmembrane region" description="Helical" evidence="9">
    <location>
        <begin position="166"/>
        <end position="186"/>
    </location>
</feature>
<dbReference type="CDD" id="cd04590">
    <property type="entry name" value="CBS_pair_CorC_HlyC_assoc"/>
    <property type="match status" value="1"/>
</dbReference>
<dbReference type="GO" id="GO:0010960">
    <property type="term" value="P:magnesium ion homeostasis"/>
    <property type="evidence" value="ECO:0007669"/>
    <property type="project" value="InterPro"/>
</dbReference>
<dbReference type="InterPro" id="IPR002550">
    <property type="entry name" value="CNNM"/>
</dbReference>
<dbReference type="InterPro" id="IPR000644">
    <property type="entry name" value="CBS_dom"/>
</dbReference>
<dbReference type="PANTHER" id="PTHR12064:SF97">
    <property type="entry name" value="METAL TRANSPORTER CNNM-5"/>
    <property type="match status" value="1"/>
</dbReference>
<keyword evidence="4 7" id="KW-1133">Transmembrane helix</keyword>
<dbReference type="GO" id="GO:0016020">
    <property type="term" value="C:membrane"/>
    <property type="evidence" value="ECO:0007669"/>
    <property type="project" value="UniProtKB-SubCell"/>
</dbReference>
<gene>
    <name evidence="13" type="ORF">PhCBS80983_g05214</name>
</gene>
<dbReference type="EMBL" id="QEAQ01000104">
    <property type="protein sequence ID" value="TPX55562.1"/>
    <property type="molecule type" value="Genomic_DNA"/>
</dbReference>
<evidence type="ECO:0000256" key="1">
    <source>
        <dbReference type="ARBA" id="ARBA00004141"/>
    </source>
</evidence>
<sequence>MRTPQAAFLGSSLLQLALSTLISAIPLPSHDVASVPPLLAHEDRGPVTGLWWKLLVIAVLLIIDGIVAGLILGLMSLDETDLRILASSGTPAEQHAAAKIAPVRKNGHLLLVTLLTTNAIINESLPILLDPISGGGVQAVVISTIAILIFAEIIPQSVCSRYGLQIGAFFILPVRAMIVCFLPIAWPIAKLLDYLLGADHGMMYKKSQLKDLVGLHGAEHGGDLTADEVTILHGTLNVHLKQVHEVMTPMDRVYMLPATAKLDRTTLQEILKSGHSRIPVYANTRENIIGILLVKTLILLDPNAATPVDQVRLITKVPKAETDTSLFHMLNIFQEGASHLATVYDKDTLIGIITIEDVIEEIIQEEIVDETDVYTSNELVEKPARPPLSNRPTFMYVKRQTPTPAPPPPPPSVNQSAHHAAAASKNTRDKKFMGRAAHRSRSQTLDDGAQRYGATTMTRKISLVPPPNPQSASLPSSPTSSSSHPQIQHFPILDSNHMYADPDTDAKTTANTTMQRPNTNESRVLSMAVQTGNVHGHTPPTHQADEEQEEHEDGEDVGLLDGSTQKLI</sequence>
<dbReference type="FunFam" id="3.10.580.10:FF:000006">
    <property type="entry name" value="DUF21 and CBS domain protein"/>
    <property type="match status" value="1"/>
</dbReference>
<dbReference type="PANTHER" id="PTHR12064">
    <property type="entry name" value="METAL TRANSPORTER CNNM"/>
    <property type="match status" value="1"/>
</dbReference>
<dbReference type="PROSITE" id="PS51371">
    <property type="entry name" value="CBS"/>
    <property type="match status" value="1"/>
</dbReference>
<dbReference type="Gene3D" id="3.10.580.10">
    <property type="entry name" value="CBS-domain"/>
    <property type="match status" value="1"/>
</dbReference>
<evidence type="ECO:0000256" key="10">
    <source>
        <dbReference type="SAM" id="SignalP"/>
    </source>
</evidence>
<dbReference type="Pfam" id="PF01595">
    <property type="entry name" value="CNNM"/>
    <property type="match status" value="1"/>
</dbReference>
<keyword evidence="3" id="KW-0677">Repeat</keyword>
<keyword evidence="5 7" id="KW-0472">Membrane</keyword>
<feature type="compositionally biased region" description="Low complexity" evidence="8">
    <location>
        <begin position="470"/>
        <end position="485"/>
    </location>
</feature>
<comment type="caution">
    <text evidence="13">The sequence shown here is derived from an EMBL/GenBank/DDBJ whole genome shotgun (WGS) entry which is preliminary data.</text>
</comment>
<feature type="signal peptide" evidence="10">
    <location>
        <begin position="1"/>
        <end position="24"/>
    </location>
</feature>
<feature type="compositionally biased region" description="Pro residues" evidence="8">
    <location>
        <begin position="403"/>
        <end position="412"/>
    </location>
</feature>
<evidence type="ECO:0000259" key="12">
    <source>
        <dbReference type="PROSITE" id="PS51846"/>
    </source>
</evidence>
<evidence type="ECO:0008006" key="15">
    <source>
        <dbReference type="Google" id="ProtNLM"/>
    </source>
</evidence>
<evidence type="ECO:0000313" key="13">
    <source>
        <dbReference type="EMBL" id="TPX55562.1"/>
    </source>
</evidence>
<feature type="compositionally biased region" description="Polar residues" evidence="8">
    <location>
        <begin position="507"/>
        <end position="533"/>
    </location>
</feature>
<evidence type="ECO:0000256" key="3">
    <source>
        <dbReference type="ARBA" id="ARBA00022737"/>
    </source>
</evidence>
<evidence type="ECO:0000256" key="8">
    <source>
        <dbReference type="SAM" id="MobiDB-lite"/>
    </source>
</evidence>
<evidence type="ECO:0000259" key="11">
    <source>
        <dbReference type="PROSITE" id="PS51371"/>
    </source>
</evidence>
<dbReference type="STRING" id="109895.A0A507DW74"/>
<evidence type="ECO:0000313" key="14">
    <source>
        <dbReference type="Proteomes" id="UP000318582"/>
    </source>
</evidence>
<dbReference type="Proteomes" id="UP000318582">
    <property type="component" value="Unassembled WGS sequence"/>
</dbReference>
<dbReference type="Pfam" id="PF00571">
    <property type="entry name" value="CBS"/>
    <property type="match status" value="1"/>
</dbReference>
<reference evidence="13 14" key="1">
    <citation type="journal article" date="2019" name="Sci. Rep.">
        <title>Comparative genomics of chytrid fungi reveal insights into the obligate biotrophic and pathogenic lifestyle of Synchytrium endobioticum.</title>
        <authorList>
            <person name="van de Vossenberg B.T.L.H."/>
            <person name="Warris S."/>
            <person name="Nguyen H.D.T."/>
            <person name="van Gent-Pelzer M.P.E."/>
            <person name="Joly D.L."/>
            <person name="van de Geest H.C."/>
            <person name="Bonants P.J.M."/>
            <person name="Smith D.S."/>
            <person name="Levesque C.A."/>
            <person name="van der Lee T.A.J."/>
        </authorList>
    </citation>
    <scope>NUCLEOTIDE SEQUENCE [LARGE SCALE GENOMIC DNA]</scope>
    <source>
        <strain evidence="13 14">CBS 809.83</strain>
    </source>
</reference>
<evidence type="ECO:0000256" key="5">
    <source>
        <dbReference type="ARBA" id="ARBA00023136"/>
    </source>
</evidence>
<name>A0A507DW74_9FUNG</name>
<dbReference type="InterPro" id="IPR045095">
    <property type="entry name" value="ACDP"/>
</dbReference>
<feature type="chain" id="PRO_5021247487" description="CNNM transmembrane domain-containing protein" evidence="10">
    <location>
        <begin position="25"/>
        <end position="568"/>
    </location>
</feature>